<comment type="similarity">
    <text evidence="1">Belongs to the glycosyl hydrolase 2 family.</text>
</comment>
<dbReference type="HOGENOM" id="CLU_009935_2_1_9"/>
<organism evidence="4 5">
    <name type="scientific">Lacrimispora saccharolytica (strain ATCC 35040 / DSM 2544 / NRCC 2533 / WM1)</name>
    <name type="common">Clostridium saccharolyticum</name>
    <dbReference type="NCBI Taxonomy" id="610130"/>
    <lineage>
        <taxon>Bacteria</taxon>
        <taxon>Bacillati</taxon>
        <taxon>Bacillota</taxon>
        <taxon>Clostridia</taxon>
        <taxon>Lachnospirales</taxon>
        <taxon>Lachnospiraceae</taxon>
        <taxon>Lacrimispora</taxon>
    </lineage>
</organism>
<dbReference type="PANTHER" id="PTHR42732">
    <property type="entry name" value="BETA-GALACTOSIDASE"/>
    <property type="match status" value="1"/>
</dbReference>
<dbReference type="InterPro" id="IPR006104">
    <property type="entry name" value="Glyco_hydro_2_N"/>
</dbReference>
<dbReference type="Pfam" id="PF02837">
    <property type="entry name" value="Glyco_hydro_2_N"/>
    <property type="match status" value="1"/>
</dbReference>
<feature type="domain" description="Glycosyl hydrolases family 2 sugar binding" evidence="3">
    <location>
        <begin position="49"/>
        <end position="121"/>
    </location>
</feature>
<dbReference type="eggNOG" id="COG3250">
    <property type="taxonomic scope" value="Bacteria"/>
</dbReference>
<proteinExistence type="inferred from homology"/>
<dbReference type="STRING" id="610130.Closa_2996"/>
<dbReference type="CAZy" id="GH2">
    <property type="family name" value="Glycoside Hydrolase Family 2"/>
</dbReference>
<evidence type="ECO:0000313" key="5">
    <source>
        <dbReference type="Proteomes" id="UP000001662"/>
    </source>
</evidence>
<keyword evidence="4" id="KW-0378">Hydrolase</keyword>
<name>D9R798_LACSW</name>
<dbReference type="InterPro" id="IPR006103">
    <property type="entry name" value="Glyco_hydro_2_cat"/>
</dbReference>
<evidence type="ECO:0000259" key="2">
    <source>
        <dbReference type="Pfam" id="PF02836"/>
    </source>
</evidence>
<dbReference type="OrthoDB" id="9762066at2"/>
<dbReference type="SUPFAM" id="SSF49785">
    <property type="entry name" value="Galactose-binding domain-like"/>
    <property type="match status" value="1"/>
</dbReference>
<dbReference type="InterPro" id="IPR051913">
    <property type="entry name" value="GH2_Domain-Containing"/>
</dbReference>
<dbReference type="Gene3D" id="3.20.20.80">
    <property type="entry name" value="Glycosidases"/>
    <property type="match status" value="1"/>
</dbReference>
<dbReference type="Pfam" id="PF02836">
    <property type="entry name" value="Glyco_hydro_2_C"/>
    <property type="match status" value="1"/>
</dbReference>
<dbReference type="PaxDb" id="610130-Closa_2996"/>
<dbReference type="EMBL" id="CP002109">
    <property type="protein sequence ID" value="ADL05530.1"/>
    <property type="molecule type" value="Genomic_DNA"/>
</dbReference>
<dbReference type="InterPro" id="IPR017853">
    <property type="entry name" value="GH"/>
</dbReference>
<sequence>MREEYPRPDFVRNEWMNLNGTWDFIYGDKKTKIEVPFVCQSEKSGINKRITEDHVTYERKFCVPEEWKGKEILLNFGAVDYQCRVYINRSCIGGHIGGQTPFLFPIAKYLTWAEETIRVEVEDPLKDEMIPRGKQFWEEESSFIWYTPSTGIWQPVWLEPVSRTSLEWVHFTPDIDEGTVRIDYQLAETSILPCRVHLLITLEEDEIFHGNMLCNTARNSLTVDIFRKKAMEGSFHFMGNYWSPENPILYHVLIQADEGDSGIRADVVESYFGMRKIHIENGKLYLNNQPYYQKLVLDQGYWKESLITAPDDLEYCNDILKAKAMGFNGCRKHEKVEDPRFLYWADKLGFLVWEGMASFWSYTPQAAAAFTREWLDVIQRDYNHPSVVVWGMLNESWGVPRIYTNQQQQSFAQSLYYLAHGLDSTRLVISNDGWEMTDSDICAIHSYKHGEIDDKQQHQLFAECLRKVENLFFIMEKLPYAKGFCYSGQPIVLTECGGIRIKKVKSEENTRENAMQAGDQEWGYTSVPDTDFLEEYERLIHTIYDSDLINGFCYTQLTDVEQESNGLLTRDHRYKFKPEDIRKINDRKR</sequence>
<gene>
    <name evidence="4" type="ordered locus">Closa_2996</name>
</gene>
<dbReference type="RefSeq" id="WP_013273614.1">
    <property type="nucleotide sequence ID" value="NC_014376.1"/>
</dbReference>
<dbReference type="InterPro" id="IPR008979">
    <property type="entry name" value="Galactose-bd-like_sf"/>
</dbReference>
<dbReference type="Proteomes" id="UP000001662">
    <property type="component" value="Chromosome"/>
</dbReference>
<reference evidence="4" key="1">
    <citation type="submission" date="2010-07" db="EMBL/GenBank/DDBJ databases">
        <title>Complete sequence of Clostridium saccharolyticum WM1.</title>
        <authorList>
            <consortium name="US DOE Joint Genome Institute"/>
            <person name="Lucas S."/>
            <person name="Copeland A."/>
            <person name="Lapidus A."/>
            <person name="Cheng J.-F."/>
            <person name="Bruce D."/>
            <person name="Goodwin L."/>
            <person name="Pitluck S."/>
            <person name="Chertkov O."/>
            <person name="Detter J.C."/>
            <person name="Han C."/>
            <person name="Tapia R."/>
            <person name="Land M."/>
            <person name="Hauser L."/>
            <person name="Chang Y.-J."/>
            <person name="Jeffries C."/>
            <person name="Kyrpides N."/>
            <person name="Ivanova N."/>
            <person name="Mikhailova N."/>
            <person name="Mouttaki H."/>
            <person name="Lin L."/>
            <person name="Zhou J."/>
            <person name="Hemme C.L."/>
            <person name="Woyke T."/>
        </authorList>
    </citation>
    <scope>NUCLEOTIDE SEQUENCE [LARGE SCALE GENOMIC DNA]</scope>
    <source>
        <strain evidence="4">WM1</strain>
    </source>
</reference>
<dbReference type="Gene3D" id="2.60.120.260">
    <property type="entry name" value="Galactose-binding domain-like"/>
    <property type="match status" value="1"/>
</dbReference>
<dbReference type="AlphaFoldDB" id="D9R798"/>
<feature type="domain" description="Glycoside hydrolase family 2 catalytic" evidence="2">
    <location>
        <begin position="311"/>
        <end position="444"/>
    </location>
</feature>
<accession>D9R798</accession>
<keyword evidence="5" id="KW-1185">Reference proteome</keyword>
<evidence type="ECO:0000259" key="3">
    <source>
        <dbReference type="Pfam" id="PF02837"/>
    </source>
</evidence>
<dbReference type="SUPFAM" id="SSF51445">
    <property type="entry name" value="(Trans)glycosidases"/>
    <property type="match status" value="1"/>
</dbReference>
<dbReference type="GO" id="GO:0004553">
    <property type="term" value="F:hydrolase activity, hydrolyzing O-glycosyl compounds"/>
    <property type="evidence" value="ECO:0007669"/>
    <property type="project" value="InterPro"/>
</dbReference>
<dbReference type="GO" id="GO:0005975">
    <property type="term" value="P:carbohydrate metabolic process"/>
    <property type="evidence" value="ECO:0007669"/>
    <property type="project" value="InterPro"/>
</dbReference>
<dbReference type="PANTHER" id="PTHR42732:SF3">
    <property type="entry name" value="HYDROLASE"/>
    <property type="match status" value="1"/>
</dbReference>
<protein>
    <submittedName>
        <fullName evidence="4">Glycoside hydrolase family 2 sugar binding protein</fullName>
    </submittedName>
</protein>
<evidence type="ECO:0000313" key="4">
    <source>
        <dbReference type="EMBL" id="ADL05530.1"/>
    </source>
</evidence>
<evidence type="ECO:0000256" key="1">
    <source>
        <dbReference type="ARBA" id="ARBA00007401"/>
    </source>
</evidence>
<dbReference type="KEGG" id="csh:Closa_2996"/>